<keyword evidence="4" id="KW-0808">Transferase</keyword>
<comment type="pathway">
    <text evidence="2">Protein modification; protein sumoylation.</text>
</comment>
<evidence type="ECO:0000256" key="4">
    <source>
        <dbReference type="ARBA" id="ARBA00022679"/>
    </source>
</evidence>
<dbReference type="Gene3D" id="3.30.40.10">
    <property type="entry name" value="Zinc/RING finger domain, C3HC4 (zinc finger)"/>
    <property type="match status" value="1"/>
</dbReference>
<dbReference type="GO" id="GO:0016925">
    <property type="term" value="P:protein sumoylation"/>
    <property type="evidence" value="ECO:0007669"/>
    <property type="project" value="UniProtKB-UniPathway"/>
</dbReference>
<reference evidence="13 14" key="1">
    <citation type="submission" date="2013-05" db="EMBL/GenBank/DDBJ databases">
        <title>Drechslerella stenobrocha genome reveals carnivorous origination and mechanical trapping mechanism of predatory fungi.</title>
        <authorList>
            <person name="Liu X."/>
            <person name="Zhang W."/>
            <person name="Liu K."/>
        </authorList>
    </citation>
    <scope>NUCLEOTIDE SEQUENCE [LARGE SCALE GENOMIC DNA]</scope>
    <source>
        <strain evidence="13 14">248</strain>
    </source>
</reference>
<dbReference type="PANTHER" id="PTHR21330">
    <property type="entry name" value="E3 SUMO-PROTEIN LIGASE NSE2"/>
    <property type="match status" value="1"/>
</dbReference>
<dbReference type="Pfam" id="PF11789">
    <property type="entry name" value="zf-Nse"/>
    <property type="match status" value="1"/>
</dbReference>
<evidence type="ECO:0000256" key="9">
    <source>
        <dbReference type="ARBA" id="ARBA00023242"/>
    </source>
</evidence>
<feature type="compositionally biased region" description="Basic and acidic residues" evidence="11">
    <location>
        <begin position="8"/>
        <end position="20"/>
    </location>
</feature>
<evidence type="ECO:0000256" key="10">
    <source>
        <dbReference type="PROSITE-ProRule" id="PRU00452"/>
    </source>
</evidence>
<feature type="region of interest" description="Disordered" evidence="11">
    <location>
        <begin position="205"/>
        <end position="236"/>
    </location>
</feature>
<dbReference type="UniPathway" id="UPA00886"/>
<keyword evidence="14" id="KW-1185">Reference proteome</keyword>
<comment type="subcellular location">
    <subcellularLocation>
        <location evidence="1">Nucleus</location>
    </subcellularLocation>
</comment>
<dbReference type="GO" id="GO:0030915">
    <property type="term" value="C:Smc5-Smc6 complex"/>
    <property type="evidence" value="ECO:0007669"/>
    <property type="project" value="InterPro"/>
</dbReference>
<evidence type="ECO:0000256" key="7">
    <source>
        <dbReference type="ARBA" id="ARBA00022786"/>
    </source>
</evidence>
<dbReference type="HOGENOM" id="CLU_679747_0_0_1"/>
<feature type="compositionally biased region" description="Acidic residues" evidence="11">
    <location>
        <begin position="386"/>
        <end position="417"/>
    </location>
</feature>
<dbReference type="GO" id="GO:0008270">
    <property type="term" value="F:zinc ion binding"/>
    <property type="evidence" value="ECO:0007669"/>
    <property type="project" value="UniProtKB-KW"/>
</dbReference>
<evidence type="ECO:0000256" key="3">
    <source>
        <dbReference type="ARBA" id="ARBA00008212"/>
    </source>
</evidence>
<gene>
    <name evidence="13" type="ORF">DRE_03922</name>
</gene>
<evidence type="ECO:0000256" key="6">
    <source>
        <dbReference type="ARBA" id="ARBA00022771"/>
    </source>
</evidence>
<keyword evidence="6 10" id="KW-0863">Zinc-finger</keyword>
<dbReference type="CDD" id="cd16651">
    <property type="entry name" value="SPL-RING_NSE2"/>
    <property type="match status" value="1"/>
</dbReference>
<dbReference type="Proteomes" id="UP000024837">
    <property type="component" value="Unassembled WGS sequence"/>
</dbReference>
<sequence>MATRRNARQPERKAAVRPEHTPAQLPIHTKHTGELRALHAKYPPANIPRLLKGAIDALRDASKDFALNRKEFILDQEGKERNAATEQEVAELGRQVEKNVRSLVDLDEEIKTMKRVLQEIGDADRNRGDGPGVQPVGEYVKRTKMARRAYMRKDLKERYGNVADYVDFRTIVHGVSDPTAPVPQRKDWFKKPLFICDAVAADMTDDEPISGSDGELAGSDVEMQGGDGSDDDSDDDIQEMAATRDLKCPLTMRRFVEPVKSAVCGHVFEKDAIVRILKEYKQHKKPAICPTTGCGRPIKVSDLSLDVVTKSLVEAQIKSEEQRARRAAMERGARSEQVVKQEKGKEEEEEQSRSRSKRPKQSAAQEDEIPYGDEEGVAANNTQADSGEDDEETSEGTDEGDGGSDQMDEDDEEEEEETGRRRRLR</sequence>
<evidence type="ECO:0000313" key="14">
    <source>
        <dbReference type="Proteomes" id="UP000024837"/>
    </source>
</evidence>
<evidence type="ECO:0000256" key="2">
    <source>
        <dbReference type="ARBA" id="ARBA00004718"/>
    </source>
</evidence>
<dbReference type="InterPro" id="IPR004181">
    <property type="entry name" value="Znf_MIZ"/>
</dbReference>
<dbReference type="GO" id="GO:0061665">
    <property type="term" value="F:SUMO ligase activity"/>
    <property type="evidence" value="ECO:0007669"/>
    <property type="project" value="TreeGrafter"/>
</dbReference>
<organism evidence="13 14">
    <name type="scientific">Drechslerella stenobrocha 248</name>
    <dbReference type="NCBI Taxonomy" id="1043628"/>
    <lineage>
        <taxon>Eukaryota</taxon>
        <taxon>Fungi</taxon>
        <taxon>Dikarya</taxon>
        <taxon>Ascomycota</taxon>
        <taxon>Pezizomycotina</taxon>
        <taxon>Orbiliomycetes</taxon>
        <taxon>Orbiliales</taxon>
        <taxon>Orbiliaceae</taxon>
        <taxon>Drechslerella</taxon>
    </lineage>
</organism>
<evidence type="ECO:0000313" key="13">
    <source>
        <dbReference type="EMBL" id="EWC46910.1"/>
    </source>
</evidence>
<feature type="compositionally biased region" description="Basic and acidic residues" evidence="11">
    <location>
        <begin position="324"/>
        <end position="346"/>
    </location>
</feature>
<feature type="region of interest" description="Disordered" evidence="11">
    <location>
        <begin position="1"/>
        <end position="30"/>
    </location>
</feature>
<feature type="region of interest" description="Disordered" evidence="11">
    <location>
        <begin position="324"/>
        <end position="425"/>
    </location>
</feature>
<feature type="domain" description="SP-RING-type" evidence="12">
    <location>
        <begin position="233"/>
        <end position="322"/>
    </location>
</feature>
<keyword evidence="5" id="KW-0479">Metal-binding</keyword>
<evidence type="ECO:0000256" key="11">
    <source>
        <dbReference type="SAM" id="MobiDB-lite"/>
    </source>
</evidence>
<dbReference type="InterPro" id="IPR013083">
    <property type="entry name" value="Znf_RING/FYVE/PHD"/>
</dbReference>
<dbReference type="SUPFAM" id="SSF57850">
    <property type="entry name" value="RING/U-box"/>
    <property type="match status" value="1"/>
</dbReference>
<feature type="compositionally biased region" description="Acidic residues" evidence="11">
    <location>
        <begin position="365"/>
        <end position="376"/>
    </location>
</feature>
<dbReference type="GO" id="GO:0005634">
    <property type="term" value="C:nucleus"/>
    <property type="evidence" value="ECO:0007669"/>
    <property type="project" value="UniProtKB-SubCell"/>
</dbReference>
<dbReference type="EMBL" id="KI966414">
    <property type="protein sequence ID" value="EWC46910.1"/>
    <property type="molecule type" value="Genomic_DNA"/>
</dbReference>
<accession>W7ICQ7</accession>
<evidence type="ECO:0000256" key="8">
    <source>
        <dbReference type="ARBA" id="ARBA00022833"/>
    </source>
</evidence>
<dbReference type="PROSITE" id="PS51044">
    <property type="entry name" value="ZF_SP_RING"/>
    <property type="match status" value="1"/>
</dbReference>
<dbReference type="GO" id="GO:0000724">
    <property type="term" value="P:double-strand break repair via homologous recombination"/>
    <property type="evidence" value="ECO:0007669"/>
    <property type="project" value="InterPro"/>
</dbReference>
<proteinExistence type="inferred from homology"/>
<evidence type="ECO:0000259" key="12">
    <source>
        <dbReference type="PROSITE" id="PS51044"/>
    </source>
</evidence>
<comment type="similarity">
    <text evidence="3">Belongs to the NSE2 family.</text>
</comment>
<evidence type="ECO:0000256" key="1">
    <source>
        <dbReference type="ARBA" id="ARBA00004123"/>
    </source>
</evidence>
<keyword evidence="9" id="KW-0539">Nucleus</keyword>
<dbReference type="PANTHER" id="PTHR21330:SF1">
    <property type="entry name" value="E3 SUMO-PROTEIN LIGASE NSE2"/>
    <property type="match status" value="1"/>
</dbReference>
<dbReference type="InterPro" id="IPR026846">
    <property type="entry name" value="Nse2(Mms21)"/>
</dbReference>
<keyword evidence="8" id="KW-0862">Zinc</keyword>
<name>W7ICQ7_9PEZI</name>
<evidence type="ECO:0000256" key="5">
    <source>
        <dbReference type="ARBA" id="ARBA00022723"/>
    </source>
</evidence>
<dbReference type="AlphaFoldDB" id="W7ICQ7"/>
<dbReference type="OrthoDB" id="756301at2759"/>
<keyword evidence="7" id="KW-0833">Ubl conjugation pathway</keyword>
<protein>
    <recommendedName>
        <fullName evidence="12">SP-RING-type domain-containing protein</fullName>
    </recommendedName>
</protein>